<evidence type="ECO:0000256" key="6">
    <source>
        <dbReference type="ARBA" id="ARBA00023315"/>
    </source>
</evidence>
<reference evidence="7 8" key="1">
    <citation type="journal article" date="2010" name="Plant Cell">
        <title>The Chlorella variabilis NC64A genome reveals adaptation to photosymbiosis, coevolution with viruses, and cryptic sex.</title>
        <authorList>
            <person name="Blanc G."/>
            <person name="Duncan G."/>
            <person name="Agarkova I."/>
            <person name="Borodovsky M."/>
            <person name="Gurnon J."/>
            <person name="Kuo A."/>
            <person name="Lindquist E."/>
            <person name="Lucas S."/>
            <person name="Pangilinan J."/>
            <person name="Polle J."/>
            <person name="Salamov A."/>
            <person name="Terry A."/>
            <person name="Yamada T."/>
            <person name="Dunigan D.D."/>
            <person name="Grigoriev I.V."/>
            <person name="Claverie J.M."/>
            <person name="Van Etten J.L."/>
        </authorList>
    </citation>
    <scope>NUCLEOTIDE SEQUENCE [LARGE SCALE GENOMIC DNA]</scope>
    <source>
        <strain evidence="7 8">NC64A</strain>
    </source>
</reference>
<dbReference type="AlphaFoldDB" id="E1ZCZ0"/>
<dbReference type="KEGG" id="cvr:CHLNCDRAFT_144765"/>
<evidence type="ECO:0000313" key="8">
    <source>
        <dbReference type="Proteomes" id="UP000008141"/>
    </source>
</evidence>
<dbReference type="PANTHER" id="PTHR23100">
    <property type="entry name" value="ARGININE BIOSYNTHESIS BIFUNCTIONAL PROTEIN ARGJ"/>
    <property type="match status" value="1"/>
</dbReference>
<dbReference type="GO" id="GO:0006526">
    <property type="term" value="P:L-arginine biosynthetic process"/>
    <property type="evidence" value="ECO:0007669"/>
    <property type="project" value="UniProtKB-KW"/>
</dbReference>
<dbReference type="InterPro" id="IPR016117">
    <property type="entry name" value="ArgJ-like_dom_sf"/>
</dbReference>
<keyword evidence="2" id="KW-0055">Arginine biosynthesis</keyword>
<evidence type="ECO:0000256" key="3">
    <source>
        <dbReference type="ARBA" id="ARBA00022679"/>
    </source>
</evidence>
<evidence type="ECO:0000256" key="1">
    <source>
        <dbReference type="ARBA" id="ARBA00006774"/>
    </source>
</evidence>
<dbReference type="InParanoid" id="E1ZCZ0"/>
<dbReference type="GO" id="GO:0004042">
    <property type="term" value="F:L-glutamate N-acetyltransferase activity"/>
    <property type="evidence" value="ECO:0007669"/>
    <property type="project" value="TreeGrafter"/>
</dbReference>
<keyword evidence="3" id="KW-0808">Transferase</keyword>
<name>E1ZCZ0_CHLVA</name>
<dbReference type="STRING" id="554065.E1ZCZ0"/>
<keyword evidence="4" id="KW-0068">Autocatalytic cleavage</keyword>
<evidence type="ECO:0000256" key="4">
    <source>
        <dbReference type="ARBA" id="ARBA00022813"/>
    </source>
</evidence>
<comment type="similarity">
    <text evidence="1">Belongs to the ArgJ family.</text>
</comment>
<keyword evidence="5" id="KW-0511">Multifunctional enzyme</keyword>
<dbReference type="InterPro" id="IPR042195">
    <property type="entry name" value="ArgJ_beta_C"/>
</dbReference>
<keyword evidence="6" id="KW-0012">Acyltransferase</keyword>
<dbReference type="Gene3D" id="3.10.20.340">
    <property type="entry name" value="ArgJ beta chain, C-terminal domain"/>
    <property type="match status" value="1"/>
</dbReference>
<dbReference type="GO" id="GO:0004358">
    <property type="term" value="F:L-glutamate N-acetyltransferase activity, acting on acetyl-L-ornithine as donor"/>
    <property type="evidence" value="ECO:0007669"/>
    <property type="project" value="InterPro"/>
</dbReference>
<dbReference type="OrthoDB" id="2017946at2759"/>
<keyword evidence="8" id="KW-1185">Reference proteome</keyword>
<dbReference type="GeneID" id="17355608"/>
<dbReference type="eggNOG" id="KOG2786">
    <property type="taxonomic scope" value="Eukaryota"/>
</dbReference>
<gene>
    <name evidence="7" type="ORF">CHLNCDRAFT_144765</name>
</gene>
<dbReference type="PANTHER" id="PTHR23100:SF0">
    <property type="entry name" value="ARGININE BIOSYNTHESIS BIFUNCTIONAL PROTEIN ARGJ, MITOCHONDRIAL"/>
    <property type="match status" value="1"/>
</dbReference>
<evidence type="ECO:0000313" key="7">
    <source>
        <dbReference type="EMBL" id="EFN56323.1"/>
    </source>
</evidence>
<dbReference type="SUPFAM" id="SSF56266">
    <property type="entry name" value="DmpA/ArgJ-like"/>
    <property type="match status" value="1"/>
</dbReference>
<sequence>MPLPVRRTTVTPRPATTLVPASEQFDLPLTTPQRLHLMPHGPWDAADGGVCAPLGFAAQGLYAGLRQDSRRADVALLASDRPSAAAGCMGDTAAAVLMVVAEAGKQGAPAGGAEAMRACRDEVGAALGVDPALVEVQACGGGGGGGGSTSGLDRVLAAVPLLAERLDGGAEASHHAACAACGEGSWDTATKEAALEVPLGRGGSAVRLGGMAHASPGGIQGTVTCDAQVDPATWRAMFDRAAAATFGQVALAAAPGAASPHGGLVGLASGAAHNTPLIRDGGSPAGQRLEGALTALMEGLAKAVASDARGTRCLIEVEVSGADSEAAARRAALAVASSGGMRAAVGRCSPEVSQPIVAALGASGVLLDPAGLRICLGGMPLLHHGKPTPSLPSAAGYCAEYLHLAAGRQSQVRIDVKLGRGVHTARAWAPDRS</sequence>
<protein>
    <submittedName>
        <fullName evidence="7">Uncharacterized protein</fullName>
    </submittedName>
</protein>
<dbReference type="GO" id="GO:0006592">
    <property type="term" value="P:ornithine biosynthetic process"/>
    <property type="evidence" value="ECO:0007669"/>
    <property type="project" value="TreeGrafter"/>
</dbReference>
<dbReference type="Gene3D" id="3.60.70.12">
    <property type="entry name" value="L-amino peptidase D-ALA esterase/amidase"/>
    <property type="match status" value="1"/>
</dbReference>
<accession>E1ZCZ0</accession>
<dbReference type="EMBL" id="GL433842">
    <property type="protein sequence ID" value="EFN56323.1"/>
    <property type="molecule type" value="Genomic_DNA"/>
</dbReference>
<evidence type="ECO:0000256" key="5">
    <source>
        <dbReference type="ARBA" id="ARBA00023268"/>
    </source>
</evidence>
<dbReference type="InterPro" id="IPR002813">
    <property type="entry name" value="Arg_biosynth_ArgJ"/>
</dbReference>
<dbReference type="Pfam" id="PF01960">
    <property type="entry name" value="ArgJ"/>
    <property type="match status" value="1"/>
</dbReference>
<dbReference type="RefSeq" id="XP_005848425.1">
    <property type="nucleotide sequence ID" value="XM_005848363.1"/>
</dbReference>
<proteinExistence type="inferred from homology"/>
<keyword evidence="2" id="KW-0028">Amino-acid biosynthesis</keyword>
<evidence type="ECO:0000256" key="2">
    <source>
        <dbReference type="ARBA" id="ARBA00022571"/>
    </source>
</evidence>
<organism evidence="8">
    <name type="scientific">Chlorella variabilis</name>
    <name type="common">Green alga</name>
    <dbReference type="NCBI Taxonomy" id="554065"/>
    <lineage>
        <taxon>Eukaryota</taxon>
        <taxon>Viridiplantae</taxon>
        <taxon>Chlorophyta</taxon>
        <taxon>core chlorophytes</taxon>
        <taxon>Trebouxiophyceae</taxon>
        <taxon>Chlorellales</taxon>
        <taxon>Chlorellaceae</taxon>
        <taxon>Chlorella clade</taxon>
        <taxon>Chlorella</taxon>
    </lineage>
</organism>
<dbReference type="Proteomes" id="UP000008141">
    <property type="component" value="Unassembled WGS sequence"/>
</dbReference>